<dbReference type="Proteomes" id="UP000240429">
    <property type="component" value="Unassembled WGS sequence"/>
</dbReference>
<dbReference type="EMBL" id="PYBJ01000042">
    <property type="protein sequence ID" value="PSM37374.1"/>
    <property type="molecule type" value="Genomic_DNA"/>
</dbReference>
<dbReference type="AlphaFoldDB" id="A0A2P8PTQ9"/>
<comment type="caution">
    <text evidence="2">The sequence shown here is derived from an EMBL/GenBank/DDBJ whole genome shotgun (WGS) entry which is preliminary data.</text>
</comment>
<evidence type="ECO:0000313" key="2">
    <source>
        <dbReference type="EMBL" id="PSM37374.1"/>
    </source>
</evidence>
<evidence type="ECO:0000256" key="1">
    <source>
        <dbReference type="SAM" id="MobiDB-lite"/>
    </source>
</evidence>
<proteinExistence type="predicted"/>
<feature type="region of interest" description="Disordered" evidence="1">
    <location>
        <begin position="1"/>
        <end position="76"/>
    </location>
</feature>
<feature type="compositionally biased region" description="Basic and acidic residues" evidence="1">
    <location>
        <begin position="162"/>
        <end position="187"/>
    </location>
</feature>
<sequence>MPPGAQCVGVAEEQPGPVDADLPEFHRLDGGDGGGWGEGGGEGRADGGEGDGGGGDGDHDAAVRREDRQRTVPGYSAEGHDRHAVHQEAASAAFRAPAYPLSVRHPFGAGFECGVEALLPAVRVEELDQMRGPGRRDVVQRPAGLPVEGVGRGVGVGAGDQEVGRRAHIGGDRRIPDPERTRVHQRR</sequence>
<gene>
    <name evidence="2" type="ORF">C6Y14_42420</name>
</gene>
<keyword evidence="3" id="KW-1185">Reference proteome</keyword>
<reference evidence="2 3" key="1">
    <citation type="submission" date="2018-03" db="EMBL/GenBank/DDBJ databases">
        <title>Streptomyces dioscori sp. nov., a novel endophytic actinobacterium isolated from bulbil of Dioscorea bulbifera L.</title>
        <authorList>
            <person name="Zhikuan W."/>
        </authorList>
    </citation>
    <scope>NUCLEOTIDE SEQUENCE [LARGE SCALE GENOMIC DNA]</scope>
    <source>
        <strain evidence="2 3">A217</strain>
    </source>
</reference>
<name>A0A2P8PTQ9_9ACTN</name>
<feature type="compositionally biased region" description="Basic and acidic residues" evidence="1">
    <location>
        <begin position="56"/>
        <end position="70"/>
    </location>
</feature>
<organism evidence="2 3">
    <name type="scientific">Streptomyces dioscori</name>
    <dbReference type="NCBI Taxonomy" id="2109333"/>
    <lineage>
        <taxon>Bacteria</taxon>
        <taxon>Bacillati</taxon>
        <taxon>Actinomycetota</taxon>
        <taxon>Actinomycetes</taxon>
        <taxon>Kitasatosporales</taxon>
        <taxon>Streptomycetaceae</taxon>
        <taxon>Streptomyces</taxon>
        <taxon>Streptomyces aurantiacus group</taxon>
    </lineage>
</organism>
<evidence type="ECO:0000313" key="3">
    <source>
        <dbReference type="Proteomes" id="UP000240429"/>
    </source>
</evidence>
<feature type="region of interest" description="Disordered" evidence="1">
    <location>
        <begin position="133"/>
        <end position="187"/>
    </location>
</feature>
<feature type="compositionally biased region" description="Gly residues" evidence="1">
    <location>
        <begin position="31"/>
        <end position="40"/>
    </location>
</feature>
<accession>A0A2P8PTQ9</accession>
<protein>
    <submittedName>
        <fullName evidence="2">Uncharacterized protein</fullName>
    </submittedName>
</protein>